<evidence type="ECO:0000313" key="3">
    <source>
        <dbReference type="Proteomes" id="UP000266272"/>
    </source>
</evidence>
<dbReference type="OrthoDB" id="4888287at2759"/>
<evidence type="ECO:0000313" key="2">
    <source>
        <dbReference type="EMBL" id="RFU76862.1"/>
    </source>
</evidence>
<evidence type="ECO:0000256" key="1">
    <source>
        <dbReference type="SAM" id="SignalP"/>
    </source>
</evidence>
<keyword evidence="1" id="KW-0732">Signal</keyword>
<sequence length="139" mass="14636">MQFSVIGALLALAIAPAAATDGITFEIFFTPDGGPIAEHCTSASNQAFNETVTDGGCEHWAFQFGDAVRLAPGQTIPESLQTNDKQTCIVYYVQQAGDTPSRHCTDVVLGTTADLTGECYVAPQGTYGLNIVCAKTRAT</sequence>
<comment type="caution">
    <text evidence="2">The sequence shown here is derived from an EMBL/GenBank/DDBJ whole genome shotgun (WGS) entry which is preliminary data.</text>
</comment>
<organism evidence="2 3">
    <name type="scientific">Trichoderma arundinaceum</name>
    <dbReference type="NCBI Taxonomy" id="490622"/>
    <lineage>
        <taxon>Eukaryota</taxon>
        <taxon>Fungi</taxon>
        <taxon>Dikarya</taxon>
        <taxon>Ascomycota</taxon>
        <taxon>Pezizomycotina</taxon>
        <taxon>Sordariomycetes</taxon>
        <taxon>Hypocreomycetidae</taxon>
        <taxon>Hypocreales</taxon>
        <taxon>Hypocreaceae</taxon>
        <taxon>Trichoderma</taxon>
    </lineage>
</organism>
<gene>
    <name evidence="2" type="ORF">TARUN_5355</name>
</gene>
<protein>
    <submittedName>
        <fullName evidence="2">Uncharacterized protein</fullName>
    </submittedName>
</protein>
<dbReference type="AlphaFoldDB" id="A0A395NL95"/>
<proteinExistence type="predicted"/>
<reference evidence="2 3" key="1">
    <citation type="journal article" date="2018" name="PLoS Pathog.">
        <title>Evolution of structural diversity of trichothecenes, a family of toxins produced by plant pathogenic and entomopathogenic fungi.</title>
        <authorList>
            <person name="Proctor R.H."/>
            <person name="McCormick S.P."/>
            <person name="Kim H.S."/>
            <person name="Cardoza R.E."/>
            <person name="Stanley A.M."/>
            <person name="Lindo L."/>
            <person name="Kelly A."/>
            <person name="Brown D.W."/>
            <person name="Lee T."/>
            <person name="Vaughan M.M."/>
            <person name="Alexander N.J."/>
            <person name="Busman M."/>
            <person name="Gutierrez S."/>
        </authorList>
    </citation>
    <scope>NUCLEOTIDE SEQUENCE [LARGE SCALE GENOMIC DNA]</scope>
    <source>
        <strain evidence="2 3">IBT 40837</strain>
    </source>
</reference>
<name>A0A395NL95_TRIAR</name>
<feature type="signal peptide" evidence="1">
    <location>
        <begin position="1"/>
        <end position="19"/>
    </location>
</feature>
<dbReference type="Proteomes" id="UP000266272">
    <property type="component" value="Unassembled WGS sequence"/>
</dbReference>
<dbReference type="EMBL" id="PXOA01000322">
    <property type="protein sequence ID" value="RFU76862.1"/>
    <property type="molecule type" value="Genomic_DNA"/>
</dbReference>
<keyword evidence="3" id="KW-1185">Reference proteome</keyword>
<feature type="chain" id="PRO_5017312131" evidence="1">
    <location>
        <begin position="20"/>
        <end position="139"/>
    </location>
</feature>
<accession>A0A395NL95</accession>